<reference evidence="2" key="1">
    <citation type="submission" date="2022-10" db="EMBL/GenBank/DDBJ databases">
        <title>Two novel species of Flavobacterium.</title>
        <authorList>
            <person name="Liu Q."/>
            <person name="Xin Y.-H."/>
        </authorList>
    </citation>
    <scope>NUCLEOTIDE SEQUENCE</scope>
    <source>
        <strain evidence="2">LS1R49</strain>
    </source>
</reference>
<keyword evidence="1" id="KW-0812">Transmembrane</keyword>
<sequence>MESKNEDYQRIRMGKIQKKIDTALIDADNLLRELLPTSIMMNTYRMIAVLLFYMVLILSGFYFMPSIAVLIFFLFLFTQVFGYFQKYSKIERIRHLLKKH</sequence>
<dbReference type="Proteomes" id="UP001151079">
    <property type="component" value="Unassembled WGS sequence"/>
</dbReference>
<organism evidence="2 3">
    <name type="scientific">Flavobacterium shii</name>
    <dbReference type="NCBI Taxonomy" id="2987687"/>
    <lineage>
        <taxon>Bacteria</taxon>
        <taxon>Pseudomonadati</taxon>
        <taxon>Bacteroidota</taxon>
        <taxon>Flavobacteriia</taxon>
        <taxon>Flavobacteriales</taxon>
        <taxon>Flavobacteriaceae</taxon>
        <taxon>Flavobacterium</taxon>
    </lineage>
</organism>
<feature type="transmembrane region" description="Helical" evidence="1">
    <location>
        <begin position="42"/>
        <end position="61"/>
    </location>
</feature>
<evidence type="ECO:0000313" key="3">
    <source>
        <dbReference type="Proteomes" id="UP001151079"/>
    </source>
</evidence>
<dbReference type="EMBL" id="JAOZEW010000027">
    <property type="protein sequence ID" value="MCV9930069.1"/>
    <property type="molecule type" value="Genomic_DNA"/>
</dbReference>
<keyword evidence="1" id="KW-0472">Membrane</keyword>
<keyword evidence="3" id="KW-1185">Reference proteome</keyword>
<dbReference type="AlphaFoldDB" id="A0A9X2ZF97"/>
<evidence type="ECO:0000256" key="1">
    <source>
        <dbReference type="SAM" id="Phobius"/>
    </source>
</evidence>
<evidence type="ECO:0000313" key="2">
    <source>
        <dbReference type="EMBL" id="MCV9930069.1"/>
    </source>
</evidence>
<dbReference type="RefSeq" id="WP_264208150.1">
    <property type="nucleotide sequence ID" value="NZ_JAOZEW010000027.1"/>
</dbReference>
<accession>A0A9X2ZF97</accession>
<protein>
    <submittedName>
        <fullName evidence="2">Uncharacterized protein</fullName>
    </submittedName>
</protein>
<name>A0A9X2ZF97_9FLAO</name>
<proteinExistence type="predicted"/>
<comment type="caution">
    <text evidence="2">The sequence shown here is derived from an EMBL/GenBank/DDBJ whole genome shotgun (WGS) entry which is preliminary data.</text>
</comment>
<keyword evidence="1" id="KW-1133">Transmembrane helix</keyword>
<feature type="transmembrane region" description="Helical" evidence="1">
    <location>
        <begin position="67"/>
        <end position="84"/>
    </location>
</feature>
<gene>
    <name evidence="2" type="ORF">OIU83_20580</name>
</gene>